<feature type="domain" description="Calcineurin-like phosphoesterase" evidence="1">
    <location>
        <begin position="29"/>
        <end position="158"/>
    </location>
</feature>
<dbReference type="SUPFAM" id="SSF56300">
    <property type="entry name" value="Metallo-dependent phosphatases"/>
    <property type="match status" value="1"/>
</dbReference>
<sequence>MSIITKDISIQNEVLTLTNQRALFWGLQKTLVISDLHIGKTAHFRKAGIPIPSAILDNDLKKLQGLINYFQPEIVLVVGDLFHAEQNTDSDQFRDFIEANQNINFELIKGNHDRLKNSFYESLGISVYKTHKDVAAFRFVHDEQHCGKDIFCISGHTHPGVLIRGRGKVSIKLPCYELSEHRLILPAFSEFTGLNTKRTVASAICYGFTEKSVFEI</sequence>
<dbReference type="InterPro" id="IPR029052">
    <property type="entry name" value="Metallo-depent_PP-like"/>
</dbReference>
<dbReference type="PIRSF" id="PIRSF000887">
    <property type="entry name" value="Pesterase_MJ0037"/>
    <property type="match status" value="1"/>
</dbReference>
<dbReference type="PANTHER" id="PTHR39323:SF1">
    <property type="entry name" value="BLR1149 PROTEIN"/>
    <property type="match status" value="1"/>
</dbReference>
<dbReference type="InterPro" id="IPR026336">
    <property type="entry name" value="PdeM-like"/>
</dbReference>
<comment type="caution">
    <text evidence="2">The sequence shown here is derived from an EMBL/GenBank/DDBJ whole genome shotgun (WGS) entry which is preliminary data.</text>
</comment>
<dbReference type="GO" id="GO:0016874">
    <property type="term" value="F:ligase activity"/>
    <property type="evidence" value="ECO:0007669"/>
    <property type="project" value="UniProtKB-KW"/>
</dbReference>
<dbReference type="GO" id="GO:0004519">
    <property type="term" value="F:endonuclease activity"/>
    <property type="evidence" value="ECO:0007669"/>
    <property type="project" value="UniProtKB-KW"/>
</dbReference>
<organism evidence="2 3">
    <name type="scientific">Gelidibacter pelagius</name>
    <dbReference type="NCBI Taxonomy" id="2819985"/>
    <lineage>
        <taxon>Bacteria</taxon>
        <taxon>Pseudomonadati</taxon>
        <taxon>Bacteroidota</taxon>
        <taxon>Flavobacteriia</taxon>
        <taxon>Flavobacteriales</taxon>
        <taxon>Flavobacteriaceae</taxon>
        <taxon>Gelidibacter</taxon>
    </lineage>
</organism>
<keyword evidence="2" id="KW-0255">Endonuclease</keyword>
<dbReference type="RefSeq" id="WP_208233090.1">
    <property type="nucleotide sequence ID" value="NZ_JAGEVG010000006.1"/>
</dbReference>
<name>A0ABS3SQG9_9FLAO</name>
<dbReference type="Gene3D" id="3.60.21.10">
    <property type="match status" value="1"/>
</dbReference>
<keyword evidence="2" id="KW-0540">Nuclease</keyword>
<dbReference type="Pfam" id="PF00149">
    <property type="entry name" value="Metallophos"/>
    <property type="match status" value="1"/>
</dbReference>
<proteinExistence type="predicted"/>
<dbReference type="Proteomes" id="UP000681315">
    <property type="component" value="Unassembled WGS sequence"/>
</dbReference>
<protein>
    <submittedName>
        <fullName evidence="2">Ligase-associated DNA damage response endonuclease PdeM</fullName>
        <ecNumber evidence="2">3.1.-.-</ecNumber>
    </submittedName>
</protein>
<accession>A0ABS3SQG9</accession>
<evidence type="ECO:0000313" key="3">
    <source>
        <dbReference type="Proteomes" id="UP000681315"/>
    </source>
</evidence>
<evidence type="ECO:0000313" key="2">
    <source>
        <dbReference type="EMBL" id="MBO3097948.1"/>
    </source>
</evidence>
<keyword evidence="3" id="KW-1185">Reference proteome</keyword>
<dbReference type="PANTHER" id="PTHR39323">
    <property type="entry name" value="BLR1149 PROTEIN"/>
    <property type="match status" value="1"/>
</dbReference>
<keyword evidence="2" id="KW-0436">Ligase</keyword>
<dbReference type="InterPro" id="IPR004843">
    <property type="entry name" value="Calcineurin-like_PHP"/>
</dbReference>
<evidence type="ECO:0000259" key="1">
    <source>
        <dbReference type="Pfam" id="PF00149"/>
    </source>
</evidence>
<reference evidence="2 3" key="1">
    <citation type="submission" date="2021-03" db="EMBL/GenBank/DDBJ databases">
        <title>Gelidibacter sp. nov., isolated from costal sediment.</title>
        <authorList>
            <person name="Lun K.-Y."/>
        </authorList>
    </citation>
    <scope>NUCLEOTIDE SEQUENCE [LARGE SCALE GENOMIC DNA]</scope>
    <source>
        <strain evidence="2 3">DF109</strain>
    </source>
</reference>
<dbReference type="EMBL" id="JAGEVG010000006">
    <property type="protein sequence ID" value="MBO3097948.1"/>
    <property type="molecule type" value="Genomic_DNA"/>
</dbReference>
<dbReference type="InterPro" id="IPR024173">
    <property type="entry name" value="Pesterase_MJ0037-like"/>
</dbReference>
<keyword evidence="2" id="KW-0378">Hydrolase</keyword>
<dbReference type="EC" id="3.1.-.-" evidence="2"/>
<gene>
    <name evidence="2" type="primary">pdeM</name>
    <name evidence="2" type="ORF">J4051_06695</name>
</gene>
<dbReference type="NCBIfam" id="TIGR04123">
    <property type="entry name" value="P_estr_lig_assc"/>
    <property type="match status" value="1"/>
</dbReference>
<dbReference type="GO" id="GO:0016787">
    <property type="term" value="F:hydrolase activity"/>
    <property type="evidence" value="ECO:0007669"/>
    <property type="project" value="UniProtKB-KW"/>
</dbReference>